<proteinExistence type="predicted"/>
<organism evidence="2 3">
    <name type="scientific">Limnospira fusiformis PMC 851.14</name>
    <dbReference type="NCBI Taxonomy" id="2219512"/>
    <lineage>
        <taxon>Bacteria</taxon>
        <taxon>Bacillati</taxon>
        <taxon>Cyanobacteriota</taxon>
        <taxon>Cyanophyceae</taxon>
        <taxon>Oscillatoriophycideae</taxon>
        <taxon>Oscillatoriales</taxon>
        <taxon>Sirenicapillariaceae</taxon>
        <taxon>Limnospira</taxon>
    </lineage>
</organism>
<comment type="caution">
    <text evidence="2">The sequence shown here is derived from an EMBL/GenBank/DDBJ whole genome shotgun (WGS) entry which is preliminary data.</text>
</comment>
<accession>A0ABU9ESD4</accession>
<reference evidence="2 3" key="1">
    <citation type="journal article" date="2024" name="Front. Microbiol.">
        <title>Transcriptomic insights into the dominance of two phototrophs throughout the water column of a tropical hypersaline-alkaline crater lake (Dziani Dzaha, Mayotte).</title>
        <authorList>
            <person name="Duperron S."/>
            <person name="Halary S."/>
            <person name="Bouly J.-P."/>
            <person name="Roussel T."/>
            <person name="Hugoni M."/>
            <person name="Bruto M."/>
            <person name="Oger P."/>
            <person name="Duval C."/>
            <person name="Woo A."/>
            <person name="Jezequiel D."/>
            <person name="Ader M."/>
            <person name="Leboulanger C."/>
            <person name="Agogue H."/>
            <person name="Grossi V."/>
            <person name="Trousselier M."/>
            <person name="Bernard C."/>
        </authorList>
    </citation>
    <scope>NUCLEOTIDE SEQUENCE [LARGE SCALE GENOMIC DNA]</scope>
    <source>
        <strain evidence="2 3">PMC 851.14</strain>
    </source>
</reference>
<keyword evidence="1" id="KW-0175">Coiled coil</keyword>
<evidence type="ECO:0000313" key="3">
    <source>
        <dbReference type="Proteomes" id="UP001387447"/>
    </source>
</evidence>
<name>A0ABU9ESD4_LIMFS</name>
<sequence>MSDITKEEMREKLANIEQIRDIIFGSNIREFNNRFEKMESDLSRLQQEFHDYAQQLKSVFSTDIRATNEAFDKKFKSLSTESKEEATELRQHLERINRKFSNSIESLDQSLDTQTNLLRDEFNQTSKLEIGCKKTLGI</sequence>
<keyword evidence="3" id="KW-1185">Reference proteome</keyword>
<dbReference type="Gene3D" id="1.20.120.20">
    <property type="entry name" value="Apolipoprotein"/>
    <property type="match status" value="1"/>
</dbReference>
<feature type="coiled-coil region" evidence="1">
    <location>
        <begin position="28"/>
        <end position="55"/>
    </location>
</feature>
<dbReference type="EMBL" id="JBBWYZ010000024">
    <property type="protein sequence ID" value="MEK9514616.1"/>
    <property type="molecule type" value="Genomic_DNA"/>
</dbReference>
<dbReference type="Proteomes" id="UP001387447">
    <property type="component" value="Unassembled WGS sequence"/>
</dbReference>
<evidence type="ECO:0000256" key="1">
    <source>
        <dbReference type="SAM" id="Coils"/>
    </source>
</evidence>
<dbReference type="RefSeq" id="WP_006669234.1">
    <property type="nucleotide sequence ID" value="NZ_JBBWYZ010000024.1"/>
</dbReference>
<gene>
    <name evidence="2" type="ORF">AAEJ74_23945</name>
</gene>
<protein>
    <submittedName>
        <fullName evidence="2">Uncharacterized protein</fullName>
    </submittedName>
</protein>
<dbReference type="SUPFAM" id="SSF58113">
    <property type="entry name" value="Apolipoprotein A-I"/>
    <property type="match status" value="1"/>
</dbReference>
<evidence type="ECO:0000313" key="2">
    <source>
        <dbReference type="EMBL" id="MEK9514616.1"/>
    </source>
</evidence>